<dbReference type="NCBIfam" id="NF000818">
    <property type="entry name" value="PRK00062.1"/>
    <property type="match status" value="1"/>
</dbReference>
<dbReference type="Proteomes" id="UP001597438">
    <property type="component" value="Unassembled WGS sequence"/>
</dbReference>
<evidence type="ECO:0000256" key="4">
    <source>
        <dbReference type="ARBA" id="ARBA00022898"/>
    </source>
</evidence>
<dbReference type="Gene3D" id="3.40.640.10">
    <property type="entry name" value="Type I PLP-dependent aspartate aminotransferase-like (Major domain)"/>
    <property type="match status" value="1"/>
</dbReference>
<feature type="modified residue" description="N6-(pyridoxal phosphate)lysine" evidence="7">
    <location>
        <position position="267"/>
    </location>
</feature>
<comment type="subunit">
    <text evidence="7">Homodimer.</text>
</comment>
<organism evidence="8 9">
    <name type="scientific">Christiangramia antarctica</name>
    <dbReference type="NCBI Taxonomy" id="2058158"/>
    <lineage>
        <taxon>Bacteria</taxon>
        <taxon>Pseudomonadati</taxon>
        <taxon>Bacteroidota</taxon>
        <taxon>Flavobacteriia</taxon>
        <taxon>Flavobacteriales</taxon>
        <taxon>Flavobacteriaceae</taxon>
        <taxon>Christiangramia</taxon>
    </lineage>
</organism>
<dbReference type="Gene3D" id="3.90.1150.10">
    <property type="entry name" value="Aspartate Aminotransferase, domain 1"/>
    <property type="match status" value="1"/>
</dbReference>
<keyword evidence="7" id="KW-0963">Cytoplasm</keyword>
<comment type="catalytic activity">
    <reaction evidence="7">
        <text>(S)-4-amino-5-oxopentanoate = 5-aminolevulinate</text>
        <dbReference type="Rhea" id="RHEA:14265"/>
        <dbReference type="ChEBI" id="CHEBI:57501"/>
        <dbReference type="ChEBI" id="CHEBI:356416"/>
        <dbReference type="EC" id="5.4.3.8"/>
    </reaction>
</comment>
<reference evidence="9" key="1">
    <citation type="journal article" date="2019" name="Int. J. Syst. Evol. Microbiol.">
        <title>The Global Catalogue of Microorganisms (GCM) 10K type strain sequencing project: providing services to taxonomists for standard genome sequencing and annotation.</title>
        <authorList>
            <consortium name="The Broad Institute Genomics Platform"/>
            <consortium name="The Broad Institute Genome Sequencing Center for Infectious Disease"/>
            <person name="Wu L."/>
            <person name="Ma J."/>
        </authorList>
    </citation>
    <scope>NUCLEOTIDE SEQUENCE [LARGE SCALE GENOMIC DNA]</scope>
    <source>
        <strain evidence="9">KCTC 52925</strain>
    </source>
</reference>
<evidence type="ECO:0000313" key="8">
    <source>
        <dbReference type="EMBL" id="MFD2834805.1"/>
    </source>
</evidence>
<dbReference type="NCBIfam" id="TIGR00713">
    <property type="entry name" value="hemL"/>
    <property type="match status" value="1"/>
</dbReference>
<evidence type="ECO:0000256" key="7">
    <source>
        <dbReference type="HAMAP-Rule" id="MF_00375"/>
    </source>
</evidence>
<dbReference type="PROSITE" id="PS00600">
    <property type="entry name" value="AA_TRANSFER_CLASS_3"/>
    <property type="match status" value="1"/>
</dbReference>
<evidence type="ECO:0000256" key="5">
    <source>
        <dbReference type="ARBA" id="ARBA00023235"/>
    </source>
</evidence>
<dbReference type="Pfam" id="PF00202">
    <property type="entry name" value="Aminotran_3"/>
    <property type="match status" value="1"/>
</dbReference>
<evidence type="ECO:0000313" key="9">
    <source>
        <dbReference type="Proteomes" id="UP001597438"/>
    </source>
</evidence>
<dbReference type="RefSeq" id="WP_251739952.1">
    <property type="nucleotide sequence ID" value="NZ_JBHUOJ010000037.1"/>
</dbReference>
<dbReference type="InterPro" id="IPR049704">
    <property type="entry name" value="Aminotrans_3_PPA_site"/>
</dbReference>
<dbReference type="InterPro" id="IPR015424">
    <property type="entry name" value="PyrdxlP-dep_Trfase"/>
</dbReference>
<keyword evidence="4 7" id="KW-0663">Pyridoxal phosphate</keyword>
<dbReference type="CDD" id="cd00610">
    <property type="entry name" value="OAT_like"/>
    <property type="match status" value="1"/>
</dbReference>
<gene>
    <name evidence="7 8" type="primary">hemL</name>
    <name evidence="8" type="ORF">ACFSYS_16055</name>
</gene>
<comment type="pathway">
    <text evidence="2">Porphyrin-containing compound metabolism; protoporphyrin-IX biosynthesis; 5-aminolevulinate from L-glutamyl-tRNA(Glu): step 2/2.</text>
</comment>
<keyword evidence="6 7" id="KW-0627">Porphyrin biosynthesis</keyword>
<dbReference type="PANTHER" id="PTHR43713:SF3">
    <property type="entry name" value="GLUTAMATE-1-SEMIALDEHYDE 2,1-AMINOMUTASE 1, CHLOROPLASTIC-RELATED"/>
    <property type="match status" value="1"/>
</dbReference>
<sequence>MIYKRSSELFANAKKVIPGGVNSPVRAFKAVGGDPIFIKKAKGAYIYDEDGNKYIDYINSWGPLILGHAHKPVVDAVIEKAKNGTSFGTPTEIETKIAELAVEMVPNIDKIRMVNSGTEACMSAVRLARGFTGKEKIIKFAGCYHGHSDSFLIQAGSGAMTFGTPNSPGVTQGTAKDTLLASYNDLENVKQLIENNRDQIACIIIEPVAGNMGCVPPKKGFLEGLRRLCNETGILLIFDEVMTGFRLAAGGVQERLGVNADIICFGKVIGGGLPVGAFAARKEIMDYLAPIGPVYQAGTLSGNPLAMAAGLAMLTELHKNPKIFESIDKKTEYLHQGIEKALKKNQVPHTINREGSMISVHFSEEPVTDFDSSAKAALNGIFNKFFHGMLEHGIYIAPSAFETWFISEALSYKDLDKTISAVGKVAKLL</sequence>
<evidence type="ECO:0000256" key="2">
    <source>
        <dbReference type="ARBA" id="ARBA00004819"/>
    </source>
</evidence>
<comment type="caution">
    <text evidence="8">The sequence shown here is derived from an EMBL/GenBank/DDBJ whole genome shotgun (WGS) entry which is preliminary data.</text>
</comment>
<dbReference type="SUPFAM" id="SSF53383">
    <property type="entry name" value="PLP-dependent transferases"/>
    <property type="match status" value="1"/>
</dbReference>
<comment type="similarity">
    <text evidence="3 7">Belongs to the class-III pyridoxal-phosphate-dependent aminotransferase family. HemL subfamily.</text>
</comment>
<dbReference type="PANTHER" id="PTHR43713">
    <property type="entry name" value="GLUTAMATE-1-SEMIALDEHYDE 2,1-AMINOMUTASE"/>
    <property type="match status" value="1"/>
</dbReference>
<accession>A0ABW5X9C6</accession>
<keyword evidence="9" id="KW-1185">Reference proteome</keyword>
<proteinExistence type="inferred from homology"/>
<evidence type="ECO:0000256" key="1">
    <source>
        <dbReference type="ARBA" id="ARBA00001933"/>
    </source>
</evidence>
<dbReference type="EMBL" id="JBHUOJ010000037">
    <property type="protein sequence ID" value="MFD2834805.1"/>
    <property type="molecule type" value="Genomic_DNA"/>
</dbReference>
<name>A0ABW5X9C6_9FLAO</name>
<dbReference type="HAMAP" id="MF_00375">
    <property type="entry name" value="HemL_aminotrans_3"/>
    <property type="match status" value="1"/>
</dbReference>
<evidence type="ECO:0000256" key="6">
    <source>
        <dbReference type="ARBA" id="ARBA00023244"/>
    </source>
</evidence>
<comment type="cofactor">
    <cofactor evidence="1 7">
        <name>pyridoxal 5'-phosphate</name>
        <dbReference type="ChEBI" id="CHEBI:597326"/>
    </cofactor>
</comment>
<dbReference type="InterPro" id="IPR015422">
    <property type="entry name" value="PyrdxlP-dep_Trfase_small"/>
</dbReference>
<dbReference type="EC" id="5.4.3.8" evidence="7"/>
<evidence type="ECO:0000256" key="3">
    <source>
        <dbReference type="ARBA" id="ARBA00008981"/>
    </source>
</evidence>
<dbReference type="GO" id="GO:0042286">
    <property type="term" value="F:glutamate-1-semialdehyde 2,1-aminomutase activity"/>
    <property type="evidence" value="ECO:0007669"/>
    <property type="project" value="UniProtKB-EC"/>
</dbReference>
<dbReference type="InterPro" id="IPR005814">
    <property type="entry name" value="Aminotrans_3"/>
</dbReference>
<keyword evidence="5 7" id="KW-0413">Isomerase</keyword>
<comment type="subcellular location">
    <subcellularLocation>
        <location evidence="7">Cytoplasm</location>
    </subcellularLocation>
</comment>
<dbReference type="InterPro" id="IPR015421">
    <property type="entry name" value="PyrdxlP-dep_Trfase_major"/>
</dbReference>
<dbReference type="InterPro" id="IPR004639">
    <property type="entry name" value="4pyrrol_synth_GluAld_NH2Trfase"/>
</dbReference>
<protein>
    <recommendedName>
        <fullName evidence="7">Glutamate-1-semialdehyde 2,1-aminomutase</fullName>
        <shortName evidence="7">GSA</shortName>
        <ecNumber evidence="7">5.4.3.8</ecNumber>
    </recommendedName>
    <alternativeName>
        <fullName evidence="7">Glutamate-1-semialdehyde aminotransferase</fullName>
        <shortName evidence="7">GSA-AT</shortName>
    </alternativeName>
</protein>